<protein>
    <recommendedName>
        <fullName evidence="4">YecA family protein</fullName>
    </recommendedName>
</protein>
<evidence type="ECO:0000313" key="3">
    <source>
        <dbReference type="Proteomes" id="UP000294656"/>
    </source>
</evidence>
<dbReference type="Pfam" id="PF03695">
    <property type="entry name" value="UPF0149"/>
    <property type="match status" value="1"/>
</dbReference>
<evidence type="ECO:0000313" key="2">
    <source>
        <dbReference type="EMBL" id="TDO96763.1"/>
    </source>
</evidence>
<dbReference type="OrthoDB" id="7008537at2"/>
<dbReference type="EMBL" id="SNXC01000013">
    <property type="protein sequence ID" value="TDO96763.1"/>
    <property type="molecule type" value="Genomic_DNA"/>
</dbReference>
<organism evidence="2 3">
    <name type="scientific">Marinomonas balearica</name>
    <dbReference type="NCBI Taxonomy" id="491947"/>
    <lineage>
        <taxon>Bacteria</taxon>
        <taxon>Pseudomonadati</taxon>
        <taxon>Pseudomonadota</taxon>
        <taxon>Gammaproteobacteria</taxon>
        <taxon>Oceanospirillales</taxon>
        <taxon>Oceanospirillaceae</taxon>
        <taxon>Marinomonas</taxon>
    </lineage>
</organism>
<feature type="region of interest" description="Disordered" evidence="1">
    <location>
        <begin position="189"/>
        <end position="220"/>
    </location>
</feature>
<accession>A0A4R6M610</accession>
<keyword evidence="3" id="KW-1185">Reference proteome</keyword>
<dbReference type="InterPro" id="IPR036255">
    <property type="entry name" value="YgfB-like_sf"/>
</dbReference>
<comment type="caution">
    <text evidence="2">The sequence shown here is derived from an EMBL/GenBank/DDBJ whole genome shotgun (WGS) entry which is preliminary data.</text>
</comment>
<feature type="compositionally biased region" description="Basic residues" evidence="1">
    <location>
        <begin position="200"/>
        <end position="220"/>
    </location>
</feature>
<dbReference type="Proteomes" id="UP000294656">
    <property type="component" value="Unassembled WGS sequence"/>
</dbReference>
<evidence type="ECO:0008006" key="4">
    <source>
        <dbReference type="Google" id="ProtNLM"/>
    </source>
</evidence>
<sequence>MAHQPLDDLELDELENFLESPSVHEECQTFVMAHGFLTALAICPFSLPVDKWLPIVFEEEPAFKDAKEKDRIEKLVSRLFIDIQKELESEDDFLVPCELEVTHNEEEFSELQDWACGFMEGVFLTERHWFETEKEEEIAELLVPFMVASGLFDDEEVTQIRSNPKLTQSCIDKIPDVVTDLFLALRTEPEKKRQPFPVKKGNKKPGSSKHSGQKKSGKHK</sequence>
<reference evidence="2 3" key="1">
    <citation type="submission" date="2019-03" db="EMBL/GenBank/DDBJ databases">
        <title>Genomic Encyclopedia of Type Strains, Phase III (KMG-III): the genomes of soil and plant-associated and newly described type strains.</title>
        <authorList>
            <person name="Whitman W."/>
        </authorList>
    </citation>
    <scope>NUCLEOTIDE SEQUENCE [LARGE SCALE GENOMIC DNA]</scope>
    <source>
        <strain evidence="2 3">CECT 7378</strain>
    </source>
</reference>
<proteinExistence type="predicted"/>
<name>A0A4R6M610_9GAMM</name>
<dbReference type="RefSeq" id="WP_133504267.1">
    <property type="nucleotide sequence ID" value="NZ_SNXC01000013.1"/>
</dbReference>
<dbReference type="NCBIfam" id="TIGR02292">
    <property type="entry name" value="ygfB_yecA"/>
    <property type="match status" value="1"/>
</dbReference>
<evidence type="ECO:0000256" key="1">
    <source>
        <dbReference type="SAM" id="MobiDB-lite"/>
    </source>
</evidence>
<gene>
    <name evidence="2" type="ORF">DFP79_2531</name>
</gene>
<dbReference type="AlphaFoldDB" id="A0A4R6M610"/>
<dbReference type="Gene3D" id="1.20.120.740">
    <property type="entry name" value="YgfB uncharacterised protein family UPF0149, PF03695"/>
    <property type="match status" value="1"/>
</dbReference>
<dbReference type="SUPFAM" id="SSF101327">
    <property type="entry name" value="YgfB-like"/>
    <property type="match status" value="1"/>
</dbReference>
<dbReference type="InterPro" id="IPR011978">
    <property type="entry name" value="YgfB-like"/>
</dbReference>